<reference evidence="2" key="1">
    <citation type="submission" date="2024-05" db="EMBL/GenBank/DDBJ databases">
        <title>Isolation and characterization of Sporomusa carbonis sp. nov., a carboxydotrophic hydrogenogen in the genus of Sporomusa isolated from a charcoal burning pile.</title>
        <authorList>
            <person name="Boeer T."/>
            <person name="Rosenbaum F."/>
            <person name="Eysell L."/>
            <person name="Mueller V."/>
            <person name="Daniel R."/>
            <person name="Poehlein A."/>
        </authorList>
    </citation>
    <scope>NUCLEOTIDE SEQUENCE [LARGE SCALE GENOMIC DNA]</scope>
    <source>
        <strain evidence="2">DSM 10669</strain>
    </source>
</reference>
<dbReference type="Proteomes" id="UP000216752">
    <property type="component" value="Chromosome"/>
</dbReference>
<evidence type="ECO:0000313" key="2">
    <source>
        <dbReference type="EMBL" id="XFO68966.1"/>
    </source>
</evidence>
<keyword evidence="3" id="KW-1185">Reference proteome</keyword>
<proteinExistence type="predicted"/>
<organism evidence="2 3">
    <name type="scientific">Sporomusa silvacetica DSM 10669</name>
    <dbReference type="NCBI Taxonomy" id="1123289"/>
    <lineage>
        <taxon>Bacteria</taxon>
        <taxon>Bacillati</taxon>
        <taxon>Bacillota</taxon>
        <taxon>Negativicutes</taxon>
        <taxon>Selenomonadales</taxon>
        <taxon>Sporomusaceae</taxon>
        <taxon>Sporomusa</taxon>
    </lineage>
</organism>
<feature type="signal peptide" evidence="1">
    <location>
        <begin position="1"/>
        <end position="24"/>
    </location>
</feature>
<sequence length="343" mass="37501">MMKKLIIPILIAGCMFSTSITAMGASIQDVNVTGDFRLRGYSIEDNIAGADKIPGVKTDDSYLQFIGRINLNAKIADNTTFFSRFGMRNRLGQSMSDGNFNNSYQQIDQYGIRTTQGDWNLSIGRQAVKLGQGMLISTGDEVEYDNKFDGLVATTKMGAANLKLIAGKTSTSEIAERLGGVSSTWYGAEVSGMISPKTSMGFSFANDKPKDSNTSVSSWAVNTSVNVAPNLWLNAEYAKSNANSNNAAYLIGGAYVTAKDVFVAQYQNVEKNAVNQSNSLYSYVNFPFQGVGMSFTNSWDGWFYKYNHIMDKNTSLHVIYMDTKAEGLSGRDKEVTVGIAWGF</sequence>
<keyword evidence="1" id="KW-0732">Signal</keyword>
<dbReference type="EMBL" id="CP155573">
    <property type="protein sequence ID" value="XFO68966.1"/>
    <property type="molecule type" value="Genomic_DNA"/>
</dbReference>
<dbReference type="RefSeq" id="WP_094603110.1">
    <property type="nucleotide sequence ID" value="NZ_CP155573.1"/>
</dbReference>
<evidence type="ECO:0008006" key="4">
    <source>
        <dbReference type="Google" id="ProtNLM"/>
    </source>
</evidence>
<name>A0ABZ3ITB3_9FIRM</name>
<protein>
    <recommendedName>
        <fullName evidence="4">Porin domain-containing protein</fullName>
    </recommendedName>
</protein>
<gene>
    <name evidence="2" type="ORF">SPSIL_051940</name>
</gene>
<evidence type="ECO:0000256" key="1">
    <source>
        <dbReference type="SAM" id="SignalP"/>
    </source>
</evidence>
<accession>A0ABZ3ITB3</accession>
<evidence type="ECO:0000313" key="3">
    <source>
        <dbReference type="Proteomes" id="UP000216752"/>
    </source>
</evidence>
<feature type="chain" id="PRO_5046489244" description="Porin domain-containing protein" evidence="1">
    <location>
        <begin position="25"/>
        <end position="343"/>
    </location>
</feature>